<accession>A0AAU8J8N1</accession>
<dbReference type="CDD" id="cd12797">
    <property type="entry name" value="M23_peptidase"/>
    <property type="match status" value="1"/>
</dbReference>
<gene>
    <name evidence="3" type="ORF">ABWT76_003723</name>
</gene>
<dbReference type="GO" id="GO:0004222">
    <property type="term" value="F:metalloendopeptidase activity"/>
    <property type="evidence" value="ECO:0007669"/>
    <property type="project" value="TreeGrafter"/>
</dbReference>
<feature type="region of interest" description="Disordered" evidence="1">
    <location>
        <begin position="6"/>
        <end position="30"/>
    </location>
</feature>
<dbReference type="PANTHER" id="PTHR21666">
    <property type="entry name" value="PEPTIDASE-RELATED"/>
    <property type="match status" value="1"/>
</dbReference>
<dbReference type="AlphaFoldDB" id="A0AAU8J8N1"/>
<evidence type="ECO:0000313" key="3">
    <source>
        <dbReference type="EMBL" id="XCM35069.1"/>
    </source>
</evidence>
<evidence type="ECO:0000256" key="1">
    <source>
        <dbReference type="SAM" id="MobiDB-lite"/>
    </source>
</evidence>
<dbReference type="EC" id="3.4.-.-" evidence="3"/>
<keyword evidence="3" id="KW-0378">Hydrolase</keyword>
<sequence>MMMKLLNRMGGNAESSQPPQQTSQQTQQAAPVGQKTASLLLITCSFFWAIATPLLALEVTVKPSNPQIGDTLSVEILVNPGEAAPTEVTMLDKTYPVFPLRENKYRALLPTTPLDRPGRREIRVMGANEVRNIAVSISDRSFPTQSIWLPPDKEDLGTDYEFDLVDAFKALVTPQKFWNGPFIKPNEGYISTIYGVRRYYNGVFADDYYHRGVDYAGPYGSPVLAPAAGRVALVGRESDGFEIHGNTVGIDHGQGVVSIMIHLSQIYVQEGDMVKAGQAIGAVGNTGASTGPHLHWGLYVNGQSVDPVPWRYEGFE</sequence>
<dbReference type="InterPro" id="IPR016047">
    <property type="entry name" value="M23ase_b-sheet_dom"/>
</dbReference>
<dbReference type="SUPFAM" id="SSF51261">
    <property type="entry name" value="Duplicated hybrid motif"/>
    <property type="match status" value="1"/>
</dbReference>
<dbReference type="PANTHER" id="PTHR21666:SF290">
    <property type="entry name" value="PEPTIDASE M23 DOMAIN PROTEIN"/>
    <property type="match status" value="1"/>
</dbReference>
<evidence type="ECO:0000259" key="2">
    <source>
        <dbReference type="Pfam" id="PF01551"/>
    </source>
</evidence>
<proteinExistence type="predicted"/>
<dbReference type="Pfam" id="PF01551">
    <property type="entry name" value="Peptidase_M23"/>
    <property type="match status" value="1"/>
</dbReference>
<organism evidence="3">
    <name type="scientific">Planktothricoides raciborskii GIHE-MW2</name>
    <dbReference type="NCBI Taxonomy" id="2792601"/>
    <lineage>
        <taxon>Bacteria</taxon>
        <taxon>Bacillati</taxon>
        <taxon>Cyanobacteriota</taxon>
        <taxon>Cyanophyceae</taxon>
        <taxon>Oscillatoriophycideae</taxon>
        <taxon>Oscillatoriales</taxon>
        <taxon>Oscillatoriaceae</taxon>
        <taxon>Planktothricoides</taxon>
    </lineage>
</organism>
<name>A0AAU8J8N1_9CYAN</name>
<protein>
    <submittedName>
        <fullName evidence="3">M23 family metallopeptidase</fullName>
        <ecNumber evidence="3">3.4.-.-</ecNumber>
    </submittedName>
</protein>
<feature type="domain" description="M23ase beta-sheet core" evidence="2">
    <location>
        <begin position="209"/>
        <end position="307"/>
    </location>
</feature>
<dbReference type="Gene3D" id="2.70.70.10">
    <property type="entry name" value="Glucose Permease (Domain IIA)"/>
    <property type="match status" value="1"/>
</dbReference>
<dbReference type="RefSeq" id="WP_231636768.1">
    <property type="nucleotide sequence ID" value="NZ_CP159837.1"/>
</dbReference>
<dbReference type="EMBL" id="CP159837">
    <property type="protein sequence ID" value="XCM35069.1"/>
    <property type="molecule type" value="Genomic_DNA"/>
</dbReference>
<reference evidence="3" key="1">
    <citation type="submission" date="2024-07" db="EMBL/GenBank/DDBJ databases">
        <authorList>
            <person name="Kim Y.J."/>
            <person name="Jeong J.Y."/>
        </authorList>
    </citation>
    <scope>NUCLEOTIDE SEQUENCE</scope>
    <source>
        <strain evidence="3">GIHE-MW2</strain>
    </source>
</reference>
<dbReference type="InterPro" id="IPR050570">
    <property type="entry name" value="Cell_wall_metabolism_enzyme"/>
</dbReference>
<feature type="compositionally biased region" description="Low complexity" evidence="1">
    <location>
        <begin position="15"/>
        <end position="30"/>
    </location>
</feature>
<dbReference type="InterPro" id="IPR011055">
    <property type="entry name" value="Dup_hybrid_motif"/>
</dbReference>